<dbReference type="Proteomes" id="UP001501079">
    <property type="component" value="Unassembled WGS sequence"/>
</dbReference>
<evidence type="ECO:0000313" key="2">
    <source>
        <dbReference type="EMBL" id="GAA4175957.1"/>
    </source>
</evidence>
<reference evidence="3" key="1">
    <citation type="journal article" date="2019" name="Int. J. Syst. Evol. Microbiol.">
        <title>The Global Catalogue of Microorganisms (GCM) 10K type strain sequencing project: providing services to taxonomists for standard genome sequencing and annotation.</title>
        <authorList>
            <consortium name="The Broad Institute Genomics Platform"/>
            <consortium name="The Broad Institute Genome Sequencing Center for Infectious Disease"/>
            <person name="Wu L."/>
            <person name="Ma J."/>
        </authorList>
    </citation>
    <scope>NUCLEOTIDE SEQUENCE [LARGE SCALE GENOMIC DNA]</scope>
    <source>
        <strain evidence="3">JCM 17591</strain>
    </source>
</reference>
<protein>
    <submittedName>
        <fullName evidence="2">Uncharacterized protein</fullName>
    </submittedName>
</protein>
<evidence type="ECO:0000313" key="3">
    <source>
        <dbReference type="Proteomes" id="UP001501079"/>
    </source>
</evidence>
<dbReference type="EMBL" id="BAABBW010000003">
    <property type="protein sequence ID" value="GAA4175957.1"/>
    <property type="molecule type" value="Genomic_DNA"/>
</dbReference>
<accession>A0ABP8A225</accession>
<comment type="caution">
    <text evidence="2">The sequence shown here is derived from an EMBL/GenBank/DDBJ whole genome shotgun (WGS) entry which is preliminary data.</text>
</comment>
<keyword evidence="3" id="KW-1185">Reference proteome</keyword>
<evidence type="ECO:0000256" key="1">
    <source>
        <dbReference type="SAM" id="MobiDB-lite"/>
    </source>
</evidence>
<name>A0ABP8A225_9MICO</name>
<sequence>MGSTVPGDDEDPEPLVRGADVGRANTCPRRVIPEIGKVPENTSKCSESRSLGPVLSQQSLLEFHIARGIGRIGSTNVLPNHVARSDDRDGFSHLHPEVRAGALGHALAAPSRTEVLAGCSASDDVDRFHKRPVDLRQVTEVRNTGPVRIKHLRRCFLELAEPPRFGIKKGLNRKVKSSVAAA</sequence>
<organism evidence="2 3">
    <name type="scientific">Gryllotalpicola koreensis</name>
    <dbReference type="NCBI Taxonomy" id="993086"/>
    <lineage>
        <taxon>Bacteria</taxon>
        <taxon>Bacillati</taxon>
        <taxon>Actinomycetota</taxon>
        <taxon>Actinomycetes</taxon>
        <taxon>Micrococcales</taxon>
        <taxon>Microbacteriaceae</taxon>
        <taxon>Gryllotalpicola</taxon>
    </lineage>
</organism>
<proteinExistence type="predicted"/>
<feature type="region of interest" description="Disordered" evidence="1">
    <location>
        <begin position="1"/>
        <end position="23"/>
    </location>
</feature>
<gene>
    <name evidence="2" type="ORF">GCM10022287_22350</name>
</gene>